<dbReference type="Gene3D" id="1.10.238.10">
    <property type="entry name" value="EF-hand"/>
    <property type="match status" value="1"/>
</dbReference>
<accession>A0A7S4A7A6</accession>
<feature type="region of interest" description="Disordered" evidence="2">
    <location>
        <begin position="730"/>
        <end position="776"/>
    </location>
</feature>
<evidence type="ECO:0000313" key="6">
    <source>
        <dbReference type="Proteomes" id="UP000789595"/>
    </source>
</evidence>
<protein>
    <recommendedName>
        <fullName evidence="3">EF-hand domain-containing protein</fullName>
    </recommendedName>
</protein>
<evidence type="ECO:0000259" key="3">
    <source>
        <dbReference type="PROSITE" id="PS50222"/>
    </source>
</evidence>
<feature type="domain" description="EF-hand" evidence="3">
    <location>
        <begin position="226"/>
        <end position="261"/>
    </location>
</feature>
<dbReference type="OrthoDB" id="201800at2759"/>
<dbReference type="GO" id="GO:0005509">
    <property type="term" value="F:calcium ion binding"/>
    <property type="evidence" value="ECO:0007669"/>
    <property type="project" value="InterPro"/>
</dbReference>
<dbReference type="SMART" id="SM00054">
    <property type="entry name" value="EFh"/>
    <property type="match status" value="2"/>
</dbReference>
<dbReference type="AlphaFoldDB" id="A0A7S4A7A6"/>
<proteinExistence type="predicted"/>
<dbReference type="Pfam" id="PF13202">
    <property type="entry name" value="EF-hand_5"/>
    <property type="match status" value="1"/>
</dbReference>
<evidence type="ECO:0000256" key="1">
    <source>
        <dbReference type="ARBA" id="ARBA00022837"/>
    </source>
</evidence>
<dbReference type="EMBL" id="HBIW01024589">
    <property type="protein sequence ID" value="CAE0705752.1"/>
    <property type="molecule type" value="Transcribed_RNA"/>
</dbReference>
<dbReference type="InterPro" id="IPR002048">
    <property type="entry name" value="EF_hand_dom"/>
</dbReference>
<dbReference type="EMBL" id="CAKKNE010000004">
    <property type="protein sequence ID" value="CAH0374187.1"/>
    <property type="molecule type" value="Genomic_DNA"/>
</dbReference>
<feature type="region of interest" description="Disordered" evidence="2">
    <location>
        <begin position="1"/>
        <end position="34"/>
    </location>
</feature>
<feature type="domain" description="EF-hand" evidence="3">
    <location>
        <begin position="126"/>
        <end position="161"/>
    </location>
</feature>
<sequence>MSNRGSFSSYTSASTASTKTPQGPCQFRRNRSKSFDNELEEFPPAWARAKWPGKHPRPLKPYLPGFLRGEIIRHVQEVDLGEFYLQKSRRKRSTQPIRMLSECRAYYSQEYRLNMLRQALRKAMSDMDMGVTQYWALIDADGSGFLDREEFEGVMALSGVLSSQMEIDTCIEQFNVGPEEITQDVYYDWLLSTDTAWMNQPRRRSQGDDHRDVLLLQREAARFDPDVLEALQALWILVDADGSGAVDKDEYLALHYHLYQAMHPQELLNLSTRKRKKAEAKALKMAEGEWEFDSQGRAEMNRDRFKLSMFQLVDALIPQDEDFGPPRRALDSEEYLRMLQWLVDRLCVLDDQQGEDESVMPQFRWDHAESDWLEQLPPPLFSDEKEAKPRLLEGDRIIARLLTLHEDDEPEEVKRRRRRRRKKLLGEPLSDDEVEFVEGKVPYHLQQKRSRIRSTDLNDKLAQWEASQREAKAKAKGDKIRERTARAKQRRKSMDSARTVSFDESMSTTSSKKVYLKKYKRPSASSVDHLKGFVKGSVTGKSSGYGKDTWEPSVGDELEGLSSLTWHSCTVEAIAGMAYLCYFPHSDCREYLPLEHLRRKMRSTKRTVIRRKLPPQKKQEGEPRYQVDMAYTQYDRSLYCHNRVLGYLYAMGPEKSHTTSQIDAPAPRSTRWSWEAELLRMPDAPSFTQTAPARPGTCAERRADFAATRAGLDALDRTGHIGRDSYVRPRTAGGRMELGPRRLPPNLDADVTGTRPPSRSTFLERPPTRNTPAREAVLAEFRRRAKEARDAAAKA</sequence>
<dbReference type="InterPro" id="IPR011992">
    <property type="entry name" value="EF-hand-dom_pair"/>
</dbReference>
<evidence type="ECO:0000313" key="5">
    <source>
        <dbReference type="EMBL" id="CAH0374187.1"/>
    </source>
</evidence>
<feature type="compositionally biased region" description="Basic and acidic residues" evidence="2">
    <location>
        <begin position="470"/>
        <end position="485"/>
    </location>
</feature>
<reference evidence="4" key="1">
    <citation type="submission" date="2021-01" db="EMBL/GenBank/DDBJ databases">
        <authorList>
            <person name="Corre E."/>
            <person name="Pelletier E."/>
            <person name="Niang G."/>
            <person name="Scheremetjew M."/>
            <person name="Finn R."/>
            <person name="Kale V."/>
            <person name="Holt S."/>
            <person name="Cochrane G."/>
            <person name="Meng A."/>
            <person name="Brown T."/>
            <person name="Cohen L."/>
        </authorList>
    </citation>
    <scope>NUCLEOTIDE SEQUENCE</scope>
    <source>
        <strain evidence="4">CCMP1756</strain>
    </source>
</reference>
<feature type="region of interest" description="Disordered" evidence="2">
    <location>
        <begin position="470"/>
        <end position="501"/>
    </location>
</feature>
<evidence type="ECO:0000256" key="2">
    <source>
        <dbReference type="SAM" id="MobiDB-lite"/>
    </source>
</evidence>
<dbReference type="InterPro" id="IPR018247">
    <property type="entry name" value="EF_Hand_1_Ca_BS"/>
</dbReference>
<organism evidence="4">
    <name type="scientific">Pelagomonas calceolata</name>
    <dbReference type="NCBI Taxonomy" id="35677"/>
    <lineage>
        <taxon>Eukaryota</taxon>
        <taxon>Sar</taxon>
        <taxon>Stramenopiles</taxon>
        <taxon>Ochrophyta</taxon>
        <taxon>Pelagophyceae</taxon>
        <taxon>Pelagomonadales</taxon>
        <taxon>Pelagomonadaceae</taxon>
        <taxon>Pelagomonas</taxon>
    </lineage>
</organism>
<dbReference type="PROSITE" id="PS00018">
    <property type="entry name" value="EF_HAND_1"/>
    <property type="match status" value="2"/>
</dbReference>
<evidence type="ECO:0000313" key="4">
    <source>
        <dbReference type="EMBL" id="CAE0705752.1"/>
    </source>
</evidence>
<gene>
    <name evidence="4" type="ORF">PCAL00307_LOCUS21202</name>
    <name evidence="5" type="ORF">PECAL_4P14560</name>
</gene>
<dbReference type="PROSITE" id="PS50222">
    <property type="entry name" value="EF_HAND_2"/>
    <property type="match status" value="2"/>
</dbReference>
<feature type="compositionally biased region" description="Low complexity" evidence="2">
    <location>
        <begin position="1"/>
        <end position="20"/>
    </location>
</feature>
<dbReference type="Proteomes" id="UP000789595">
    <property type="component" value="Unassembled WGS sequence"/>
</dbReference>
<keyword evidence="6" id="KW-1185">Reference proteome</keyword>
<reference evidence="5" key="2">
    <citation type="submission" date="2021-11" db="EMBL/GenBank/DDBJ databases">
        <authorList>
            <consortium name="Genoscope - CEA"/>
            <person name="William W."/>
        </authorList>
    </citation>
    <scope>NUCLEOTIDE SEQUENCE</scope>
</reference>
<keyword evidence="1" id="KW-0106">Calcium</keyword>
<name>A0A7S4A7A6_9STRA</name>
<dbReference type="SUPFAM" id="SSF47473">
    <property type="entry name" value="EF-hand"/>
    <property type="match status" value="1"/>
</dbReference>